<keyword evidence="1" id="KW-0129">CBS domain</keyword>
<gene>
    <name evidence="3" type="ORF">HHU12_10130</name>
</gene>
<evidence type="ECO:0000259" key="2">
    <source>
        <dbReference type="PROSITE" id="PS51371"/>
    </source>
</evidence>
<reference evidence="3 4" key="1">
    <citation type="submission" date="2020-04" db="EMBL/GenBank/DDBJ databases">
        <title>Flammeovirga sp. SR4, a novel species isolated from seawater.</title>
        <authorList>
            <person name="Wang X."/>
        </authorList>
    </citation>
    <scope>NUCLEOTIDE SEQUENCE [LARGE SCALE GENOMIC DNA]</scope>
    <source>
        <strain evidence="3 4">ATCC 23126</strain>
    </source>
</reference>
<dbReference type="InterPro" id="IPR046342">
    <property type="entry name" value="CBS_dom_sf"/>
</dbReference>
<dbReference type="AlphaFoldDB" id="A0A7X9P2F8"/>
<dbReference type="Gene3D" id="3.10.580.10">
    <property type="entry name" value="CBS-domain"/>
    <property type="match status" value="1"/>
</dbReference>
<evidence type="ECO:0000313" key="4">
    <source>
        <dbReference type="Proteomes" id="UP000576082"/>
    </source>
</evidence>
<evidence type="ECO:0000313" key="3">
    <source>
        <dbReference type="EMBL" id="NME68316.1"/>
    </source>
</evidence>
<sequence>MQTAKQLISRTLPSIDPSTTLECVFTYFEENNIQSLPVVKDEKYLGLVVESDFFDLDINEGVKSVKLPLSYEEASVLPATHLYDVLRVVDEFGIEIVPVVDKEDKYHGSIIVEEMMQELARLHADQILGNIVALRIEAIHYSLEDLSRWVESNNVKILSAFVETDPNDPLMVIVTLKLNKVEVDAVLATFERFSLKVIYSSTFTEGKDDSKDRLDNLLRYLEL</sequence>
<dbReference type="Pfam" id="PF00571">
    <property type="entry name" value="CBS"/>
    <property type="match status" value="1"/>
</dbReference>
<comment type="caution">
    <text evidence="3">The sequence shown here is derived from an EMBL/GenBank/DDBJ whole genome shotgun (WGS) entry which is preliminary data.</text>
</comment>
<protein>
    <submittedName>
        <fullName evidence="3">CBS domain-containing protein</fullName>
    </submittedName>
</protein>
<accession>A0A7X9P2F8</accession>
<dbReference type="EMBL" id="JABANE010000022">
    <property type="protein sequence ID" value="NME68316.1"/>
    <property type="molecule type" value="Genomic_DNA"/>
</dbReference>
<dbReference type="SUPFAM" id="SSF54631">
    <property type="entry name" value="CBS-domain pair"/>
    <property type="match status" value="1"/>
</dbReference>
<proteinExistence type="predicted"/>
<dbReference type="InterPro" id="IPR000644">
    <property type="entry name" value="CBS_dom"/>
</dbReference>
<organism evidence="3 4">
    <name type="scientific">Flammeovirga aprica JL-4</name>
    <dbReference type="NCBI Taxonomy" id="694437"/>
    <lineage>
        <taxon>Bacteria</taxon>
        <taxon>Pseudomonadati</taxon>
        <taxon>Bacteroidota</taxon>
        <taxon>Cytophagia</taxon>
        <taxon>Cytophagales</taxon>
        <taxon>Flammeovirgaceae</taxon>
        <taxon>Flammeovirga</taxon>
    </lineage>
</organism>
<feature type="domain" description="CBS" evidence="2">
    <location>
        <begin position="69"/>
        <end position="126"/>
    </location>
</feature>
<evidence type="ECO:0000256" key="1">
    <source>
        <dbReference type="PROSITE-ProRule" id="PRU00703"/>
    </source>
</evidence>
<keyword evidence="4" id="KW-1185">Reference proteome</keyword>
<dbReference type="Proteomes" id="UP000576082">
    <property type="component" value="Unassembled WGS sequence"/>
</dbReference>
<name>A0A7X9P2F8_9BACT</name>
<dbReference type="RefSeq" id="WP_169656622.1">
    <property type="nucleotide sequence ID" value="NZ_JABANE010000022.1"/>
</dbReference>
<dbReference type="PROSITE" id="PS51371">
    <property type="entry name" value="CBS"/>
    <property type="match status" value="2"/>
</dbReference>
<feature type="domain" description="CBS" evidence="2">
    <location>
        <begin position="8"/>
        <end position="64"/>
    </location>
</feature>